<evidence type="ECO:0000259" key="1">
    <source>
        <dbReference type="Pfam" id="PF09361"/>
    </source>
</evidence>
<feature type="domain" description="Phasin" evidence="1">
    <location>
        <begin position="7"/>
        <end position="101"/>
    </location>
</feature>
<protein>
    <submittedName>
        <fullName evidence="2">Phasin protein</fullName>
    </submittedName>
</protein>
<evidence type="ECO:0000313" key="3">
    <source>
        <dbReference type="Proteomes" id="UP000184268"/>
    </source>
</evidence>
<dbReference type="AlphaFoldDB" id="A0A1M5QYG1"/>
<dbReference type="EMBL" id="FQXG01000002">
    <property type="protein sequence ID" value="SHH18573.1"/>
    <property type="molecule type" value="Genomic_DNA"/>
</dbReference>
<dbReference type="InterPro" id="IPR018968">
    <property type="entry name" value="Phasin"/>
</dbReference>
<dbReference type="OrthoDB" id="6402256at2"/>
<proteinExistence type="predicted"/>
<organism evidence="2 3">
    <name type="scientific">Ferrimonas marina</name>
    <dbReference type="NCBI Taxonomy" id="299255"/>
    <lineage>
        <taxon>Bacteria</taxon>
        <taxon>Pseudomonadati</taxon>
        <taxon>Pseudomonadota</taxon>
        <taxon>Gammaproteobacteria</taxon>
        <taxon>Alteromonadales</taxon>
        <taxon>Ferrimonadaceae</taxon>
        <taxon>Ferrimonas</taxon>
    </lineage>
</organism>
<dbReference type="RefSeq" id="WP_067658021.1">
    <property type="nucleotide sequence ID" value="NZ_FQXG01000002.1"/>
</dbReference>
<sequence>MLNDMKQQFEDGLQRTIDNQVKLSEMNIKFATEAASRNSDYLTDIVKSSTEASKSLAECKTPMQLLDKQTELATELRTKAEAYVKANVDALTSFTQSLSDLSTAAWQVPAAPAAPRRKTKGAE</sequence>
<dbReference type="Pfam" id="PF09361">
    <property type="entry name" value="Phasin_2"/>
    <property type="match status" value="1"/>
</dbReference>
<accession>A0A1M5QYG1</accession>
<name>A0A1M5QYG1_9GAMM</name>
<reference evidence="2 3" key="1">
    <citation type="submission" date="2016-11" db="EMBL/GenBank/DDBJ databases">
        <authorList>
            <person name="Jaros S."/>
            <person name="Januszkiewicz K."/>
            <person name="Wedrychowicz H."/>
        </authorList>
    </citation>
    <scope>NUCLEOTIDE SEQUENCE [LARGE SCALE GENOMIC DNA]</scope>
    <source>
        <strain evidence="2 3">DSM 16917</strain>
    </source>
</reference>
<dbReference type="Proteomes" id="UP000184268">
    <property type="component" value="Unassembled WGS sequence"/>
</dbReference>
<evidence type="ECO:0000313" key="2">
    <source>
        <dbReference type="EMBL" id="SHH18573.1"/>
    </source>
</evidence>
<gene>
    <name evidence="2" type="ORF">SAMN02745129_1392</name>
</gene>
<keyword evidence="3" id="KW-1185">Reference proteome</keyword>